<evidence type="ECO:0000256" key="1">
    <source>
        <dbReference type="SAM" id="Coils"/>
    </source>
</evidence>
<protein>
    <submittedName>
        <fullName evidence="6">Uncharacterized protein LOC108848089</fullName>
    </submittedName>
</protein>
<dbReference type="InterPro" id="IPR036691">
    <property type="entry name" value="Endo/exonu/phosph_ase_sf"/>
</dbReference>
<reference evidence="5" key="1">
    <citation type="journal article" date="2019" name="Database">
        <title>The radish genome database (RadishGD): an integrated information resource for radish genomics.</title>
        <authorList>
            <person name="Yu H.J."/>
            <person name="Baek S."/>
            <person name="Lee Y.J."/>
            <person name="Cho A."/>
            <person name="Mun J.H."/>
        </authorList>
    </citation>
    <scope>NUCLEOTIDE SEQUENCE [LARGE SCALE GENOMIC DNA]</scope>
    <source>
        <strain evidence="5">cv. WK10039</strain>
    </source>
</reference>
<feature type="region of interest" description="Disordered" evidence="2">
    <location>
        <begin position="227"/>
        <end position="268"/>
    </location>
</feature>
<dbReference type="KEGG" id="rsz:108848089"/>
<dbReference type="InterPro" id="IPR025558">
    <property type="entry name" value="DUF4283"/>
</dbReference>
<dbReference type="GeneID" id="108848089"/>
<dbReference type="RefSeq" id="XP_018477007.2">
    <property type="nucleotide sequence ID" value="XM_018621505.2"/>
</dbReference>
<reference evidence="6" key="2">
    <citation type="submission" date="2025-08" db="UniProtKB">
        <authorList>
            <consortium name="RefSeq"/>
        </authorList>
    </citation>
    <scope>IDENTIFICATION</scope>
    <source>
        <tissue evidence="6">Leaf</tissue>
    </source>
</reference>
<feature type="compositionally biased region" description="Basic and acidic residues" evidence="2">
    <location>
        <begin position="253"/>
        <end position="268"/>
    </location>
</feature>
<dbReference type="Pfam" id="PF03372">
    <property type="entry name" value="Exo_endo_phos"/>
    <property type="match status" value="1"/>
</dbReference>
<dbReference type="InterPro" id="IPR040256">
    <property type="entry name" value="At4g02000-like"/>
</dbReference>
<evidence type="ECO:0000259" key="4">
    <source>
        <dbReference type="Pfam" id="PF14111"/>
    </source>
</evidence>
<dbReference type="OrthoDB" id="1113724at2759"/>
<evidence type="ECO:0000259" key="3">
    <source>
        <dbReference type="Pfam" id="PF03372"/>
    </source>
</evidence>
<dbReference type="PANTHER" id="PTHR31286">
    <property type="entry name" value="GLYCINE-RICH CELL WALL STRUCTURAL PROTEIN 1.8-LIKE"/>
    <property type="match status" value="1"/>
</dbReference>
<keyword evidence="5" id="KW-1185">Reference proteome</keyword>
<dbReference type="AlphaFoldDB" id="A0A6J0MX17"/>
<organism evidence="5 6">
    <name type="scientific">Raphanus sativus</name>
    <name type="common">Radish</name>
    <name type="synonym">Raphanus raphanistrum var. sativus</name>
    <dbReference type="NCBI Taxonomy" id="3726"/>
    <lineage>
        <taxon>Eukaryota</taxon>
        <taxon>Viridiplantae</taxon>
        <taxon>Streptophyta</taxon>
        <taxon>Embryophyta</taxon>
        <taxon>Tracheophyta</taxon>
        <taxon>Spermatophyta</taxon>
        <taxon>Magnoliopsida</taxon>
        <taxon>eudicotyledons</taxon>
        <taxon>Gunneridae</taxon>
        <taxon>Pentapetalae</taxon>
        <taxon>rosids</taxon>
        <taxon>malvids</taxon>
        <taxon>Brassicales</taxon>
        <taxon>Brassicaceae</taxon>
        <taxon>Brassiceae</taxon>
        <taxon>Raphanus</taxon>
    </lineage>
</organism>
<evidence type="ECO:0000256" key="2">
    <source>
        <dbReference type="SAM" id="MobiDB-lite"/>
    </source>
</evidence>
<dbReference type="Proteomes" id="UP000504610">
    <property type="component" value="Chromosome 1"/>
</dbReference>
<evidence type="ECO:0000313" key="5">
    <source>
        <dbReference type="Proteomes" id="UP000504610"/>
    </source>
</evidence>
<dbReference type="Pfam" id="PF14111">
    <property type="entry name" value="DUF4283"/>
    <property type="match status" value="1"/>
</dbReference>
<dbReference type="SUPFAM" id="SSF56219">
    <property type="entry name" value="DNase I-like"/>
    <property type="match status" value="1"/>
</dbReference>
<feature type="domain" description="DUF4283" evidence="4">
    <location>
        <begin position="3"/>
        <end position="84"/>
    </location>
</feature>
<keyword evidence="1" id="KW-0175">Coiled coil</keyword>
<feature type="coiled-coil region" evidence="1">
    <location>
        <begin position="293"/>
        <end position="347"/>
    </location>
</feature>
<sequence>MPLWEDFVVGKFLDVAPHIAKVHMVLNKIWSYGDPSTKVEVYVVNATTMRFKVSNPKAKEKILKRGMWNIAGIPMIVTKWTPKSEEEQQEEKAIPMWVHLKKVPLYMYSWEGLSFITSTVGIPDRLHPETIACTNLEIAKVFVQVDVTKTLPKEIDFSKEGKEFTVEFHYPWLPARCNHCDKWGHTQKVCAVISKEKKKNVSSAKKSVSRVLMEDINEVGCGEMIESAQEGNSGKTESTKQRFKELNSWTEVSPEKRSRSQMEEMPLRKEDVQISASKFSVLMLEEEREIEKSKEASEKKVVAEEEIIAVEKEILEAEEGVILLDEIDNLEEELEESETIQMSENELLEDDILEQRSKEKDKVVSQKGQKRGPKPKAKQAKSTSAGGRIWLLWRDSIRMTPVYKSDQLITCSVSLQGEEEFYCTFVYAKNQAEERKELWDDLCHHHNSPSFSNRAWIIMGDFNEILESEESSGFSRLERLPVGMRDFQKTVLHCRLSDMGYQGPLFTWCNKRDEGIISKKLDRVLMNDIAINRFTNAFSVFEARDVQII</sequence>
<feature type="compositionally biased region" description="Basic residues" evidence="2">
    <location>
        <begin position="368"/>
        <end position="379"/>
    </location>
</feature>
<feature type="domain" description="Endonuclease/exonuclease/phosphatase" evidence="3">
    <location>
        <begin position="381"/>
        <end position="528"/>
    </location>
</feature>
<name>A0A6J0MX17_RAPSA</name>
<feature type="region of interest" description="Disordered" evidence="2">
    <location>
        <begin position="357"/>
        <end position="383"/>
    </location>
</feature>
<gene>
    <name evidence="6" type="primary">LOC108848089</name>
</gene>
<proteinExistence type="predicted"/>
<dbReference type="PANTHER" id="PTHR31286:SF148">
    <property type="entry name" value="DUF4283 DOMAIN-CONTAINING PROTEIN"/>
    <property type="match status" value="1"/>
</dbReference>
<accession>A0A6J0MX17</accession>
<dbReference type="InterPro" id="IPR005135">
    <property type="entry name" value="Endo/exonuclease/phosphatase"/>
</dbReference>
<dbReference type="Gene3D" id="3.60.10.10">
    <property type="entry name" value="Endonuclease/exonuclease/phosphatase"/>
    <property type="match status" value="1"/>
</dbReference>
<evidence type="ECO:0000313" key="6">
    <source>
        <dbReference type="RefSeq" id="XP_018477007.2"/>
    </source>
</evidence>
<dbReference type="GO" id="GO:0003824">
    <property type="term" value="F:catalytic activity"/>
    <property type="evidence" value="ECO:0007669"/>
    <property type="project" value="InterPro"/>
</dbReference>